<dbReference type="EMBL" id="ADFR01000009">
    <property type="protein sequence ID" value="EFC05604.1"/>
    <property type="molecule type" value="Genomic_DNA"/>
</dbReference>
<keyword evidence="2" id="KW-1185">Reference proteome</keyword>
<reference evidence="2" key="1">
    <citation type="submission" date="2009-12" db="EMBL/GenBank/DDBJ databases">
        <title>Sequence of Clostridiales genomosp. BVAB3 str. UPII9-5.</title>
        <authorList>
            <person name="Madupu R."/>
            <person name="Durkin A.S."/>
            <person name="Torralba M."/>
            <person name="Methe B."/>
            <person name="Sutton G.G."/>
            <person name="Strausberg R.L."/>
            <person name="Nelson K.E."/>
        </authorList>
    </citation>
    <scope>NUCLEOTIDE SEQUENCE [LARGE SCALE GENOMIC DNA]</scope>
    <source>
        <strain evidence="2">W1219</strain>
    </source>
</reference>
<dbReference type="OrthoDB" id="7358785at2"/>
<comment type="caution">
    <text evidence="1">The sequence shown here is derived from an EMBL/GenBank/DDBJ whole genome shotgun (WGS) entry which is preliminary data.</text>
</comment>
<name>D2MPJ2_9FIRM</name>
<accession>D2MPJ2</accession>
<dbReference type="STRING" id="679192.HMPREF9013_1308"/>
<organism evidence="1 2">
    <name type="scientific">Bulleidia extructa W1219</name>
    <dbReference type="NCBI Taxonomy" id="679192"/>
    <lineage>
        <taxon>Bacteria</taxon>
        <taxon>Bacillati</taxon>
        <taxon>Bacillota</taxon>
        <taxon>Erysipelotrichia</taxon>
        <taxon>Erysipelotrichales</taxon>
        <taxon>Erysipelotrichaceae</taxon>
        <taxon>Bulleidia</taxon>
    </lineage>
</organism>
<proteinExistence type="predicted"/>
<evidence type="ECO:0000313" key="2">
    <source>
        <dbReference type="Proteomes" id="UP000005017"/>
    </source>
</evidence>
<gene>
    <name evidence="1" type="ORF">HMPREF9013_1308</name>
</gene>
<dbReference type="Gene3D" id="1.10.10.1400">
    <property type="entry name" value="Terminase, small subunit, N-terminal DNA-binding domain, HTH motif"/>
    <property type="match status" value="1"/>
</dbReference>
<evidence type="ECO:0008006" key="3">
    <source>
        <dbReference type="Google" id="ProtNLM"/>
    </source>
</evidence>
<dbReference type="AlphaFoldDB" id="D2MPJ2"/>
<sequence>MGVLKNARKEKYVQGLISGLSQRKAYLVAYPKASKWKSETVDNKASKLLRDDEVWARYVELQEENAKTAGLTRERKKEILKRLAEDESISPNERIKAIDVDNKMDGEYVSKVDLSGSLETKQSKVDDVIEQLKVADEE</sequence>
<dbReference type="Proteomes" id="UP000005017">
    <property type="component" value="Unassembled WGS sequence"/>
</dbReference>
<dbReference type="eggNOG" id="ENOG503323S">
    <property type="taxonomic scope" value="Bacteria"/>
</dbReference>
<protein>
    <recommendedName>
        <fullName evidence="3">Terminase small subunit</fullName>
    </recommendedName>
</protein>
<dbReference type="RefSeq" id="WP_006627305.1">
    <property type="nucleotide sequence ID" value="NZ_ADFR01000009.1"/>
</dbReference>
<evidence type="ECO:0000313" key="1">
    <source>
        <dbReference type="EMBL" id="EFC05604.1"/>
    </source>
</evidence>
<dbReference type="InterPro" id="IPR038713">
    <property type="entry name" value="Terminase_Gp1_N_sf"/>
</dbReference>